<protein>
    <submittedName>
        <fullName evidence="1">Uncharacterized protein</fullName>
    </submittedName>
</protein>
<comment type="caution">
    <text evidence="1">The sequence shown here is derived from an EMBL/GenBank/DDBJ whole genome shotgun (WGS) entry which is preliminary data.</text>
</comment>
<dbReference type="Proteomes" id="UP000626148">
    <property type="component" value="Unassembled WGS sequence"/>
</dbReference>
<dbReference type="AlphaFoldDB" id="A0A918K2N9"/>
<reference evidence="1" key="1">
    <citation type="journal article" date="2014" name="Int. J. Syst. Evol. Microbiol.">
        <title>Complete genome sequence of Corynebacterium casei LMG S-19264T (=DSM 44701T), isolated from a smear-ripened cheese.</title>
        <authorList>
            <consortium name="US DOE Joint Genome Institute (JGI-PGF)"/>
            <person name="Walter F."/>
            <person name="Albersmeier A."/>
            <person name="Kalinowski J."/>
            <person name="Ruckert C."/>
        </authorList>
    </citation>
    <scope>NUCLEOTIDE SEQUENCE</scope>
    <source>
        <strain evidence="1">KCTC 22169</strain>
    </source>
</reference>
<evidence type="ECO:0000313" key="2">
    <source>
        <dbReference type="Proteomes" id="UP000626148"/>
    </source>
</evidence>
<organism evidence="1 2">
    <name type="scientific">Saccharospirillum salsuginis</name>
    <dbReference type="NCBI Taxonomy" id="418750"/>
    <lineage>
        <taxon>Bacteria</taxon>
        <taxon>Pseudomonadati</taxon>
        <taxon>Pseudomonadota</taxon>
        <taxon>Gammaproteobacteria</taxon>
        <taxon>Oceanospirillales</taxon>
        <taxon>Saccharospirillaceae</taxon>
        <taxon>Saccharospirillum</taxon>
    </lineage>
</organism>
<gene>
    <name evidence="1" type="ORF">GCM10007392_10770</name>
</gene>
<sequence>MNRALTLRNPTVTPTAPAVQLNQDHMIYTRNASTRTELDLADLAEVDVFARGEQCYWHLTGKDRREALVPVGIPGESLIRQYLADWRGFDYDGLVRFVSEPPVEGRRRLWPLG</sequence>
<keyword evidence="2" id="KW-1185">Reference proteome</keyword>
<reference evidence="1" key="2">
    <citation type="submission" date="2020-09" db="EMBL/GenBank/DDBJ databases">
        <authorList>
            <person name="Sun Q."/>
            <person name="Kim S."/>
        </authorList>
    </citation>
    <scope>NUCLEOTIDE SEQUENCE</scope>
    <source>
        <strain evidence="1">KCTC 22169</strain>
    </source>
</reference>
<evidence type="ECO:0000313" key="1">
    <source>
        <dbReference type="EMBL" id="GGX45583.1"/>
    </source>
</evidence>
<proteinExistence type="predicted"/>
<dbReference type="EMBL" id="BMXR01000002">
    <property type="protein sequence ID" value="GGX45583.1"/>
    <property type="molecule type" value="Genomic_DNA"/>
</dbReference>
<name>A0A918K2N9_9GAMM</name>
<accession>A0A918K2N9</accession>